<dbReference type="EMBL" id="BPLQ01005931">
    <property type="protein sequence ID" value="GIY18681.1"/>
    <property type="molecule type" value="Genomic_DNA"/>
</dbReference>
<evidence type="ECO:0000256" key="1">
    <source>
        <dbReference type="SAM" id="MobiDB-lite"/>
    </source>
</evidence>
<feature type="compositionally biased region" description="Basic and acidic residues" evidence="1">
    <location>
        <begin position="131"/>
        <end position="148"/>
    </location>
</feature>
<dbReference type="AlphaFoldDB" id="A0AAV4RDC7"/>
<name>A0AAV4RDC7_9ARAC</name>
<evidence type="ECO:0000313" key="2">
    <source>
        <dbReference type="EMBL" id="GIY18681.1"/>
    </source>
</evidence>
<evidence type="ECO:0000313" key="3">
    <source>
        <dbReference type="Proteomes" id="UP001054837"/>
    </source>
</evidence>
<accession>A0AAV4RDC7</accession>
<feature type="region of interest" description="Disordered" evidence="1">
    <location>
        <begin position="125"/>
        <end position="150"/>
    </location>
</feature>
<dbReference type="Proteomes" id="UP001054837">
    <property type="component" value="Unassembled WGS sequence"/>
</dbReference>
<organism evidence="2 3">
    <name type="scientific">Caerostris darwini</name>
    <dbReference type="NCBI Taxonomy" id="1538125"/>
    <lineage>
        <taxon>Eukaryota</taxon>
        <taxon>Metazoa</taxon>
        <taxon>Ecdysozoa</taxon>
        <taxon>Arthropoda</taxon>
        <taxon>Chelicerata</taxon>
        <taxon>Arachnida</taxon>
        <taxon>Araneae</taxon>
        <taxon>Araneomorphae</taxon>
        <taxon>Entelegynae</taxon>
        <taxon>Araneoidea</taxon>
        <taxon>Araneidae</taxon>
        <taxon>Caerostris</taxon>
    </lineage>
</organism>
<comment type="caution">
    <text evidence="2">The sequence shown here is derived from an EMBL/GenBank/DDBJ whole genome shotgun (WGS) entry which is preliminary data.</text>
</comment>
<gene>
    <name evidence="2" type="primary">AVEN_93815_1</name>
    <name evidence="2" type="ORF">CDAR_27921</name>
</gene>
<sequence length="163" mass="18615">MNSSLLLQFSPFILLQKFSLEEHGGKILVLEHRCPCCKTSSSSQDLGTTSKGCLDVREGCLVWKSTEEKSWFWSIDAIAGEHHLPVKIYGPLQRDIWTQEKDGKKKSNHVLGRGTSKCLICKRKRKKRGKKLEENKSSKCQKDGKEKFWGPPSFRIFSSLDGW</sequence>
<keyword evidence="3" id="KW-1185">Reference proteome</keyword>
<proteinExistence type="predicted"/>
<protein>
    <submittedName>
        <fullName evidence="2">Uncharacterized protein</fullName>
    </submittedName>
</protein>
<reference evidence="2 3" key="1">
    <citation type="submission" date="2021-06" db="EMBL/GenBank/DDBJ databases">
        <title>Caerostris darwini draft genome.</title>
        <authorList>
            <person name="Kono N."/>
            <person name="Arakawa K."/>
        </authorList>
    </citation>
    <scope>NUCLEOTIDE SEQUENCE [LARGE SCALE GENOMIC DNA]</scope>
</reference>